<dbReference type="GO" id="GO:0015940">
    <property type="term" value="P:pantothenate biosynthetic process"/>
    <property type="evidence" value="ECO:0007669"/>
    <property type="project" value="UniProtKB-KW"/>
</dbReference>
<dbReference type="AlphaFoldDB" id="A0A382VC98"/>
<evidence type="ECO:0000256" key="4">
    <source>
        <dbReference type="ARBA" id="ARBA00022813"/>
    </source>
</evidence>
<keyword evidence="2" id="KW-0566">Pantothenate biosynthesis</keyword>
<dbReference type="NCBIfam" id="TIGR00223">
    <property type="entry name" value="panD"/>
    <property type="match status" value="1"/>
</dbReference>
<protein>
    <recommendedName>
        <fullName evidence="10">Aspartate 1-decarboxylase</fullName>
    </recommendedName>
</protein>
<dbReference type="GO" id="GO:0004068">
    <property type="term" value="F:aspartate 1-decarboxylase activity"/>
    <property type="evidence" value="ECO:0007669"/>
    <property type="project" value="InterPro"/>
</dbReference>
<reference evidence="9" key="1">
    <citation type="submission" date="2018-05" db="EMBL/GenBank/DDBJ databases">
        <authorList>
            <person name="Lanie J.A."/>
            <person name="Ng W.-L."/>
            <person name="Kazmierczak K.M."/>
            <person name="Andrzejewski T.M."/>
            <person name="Davidsen T.M."/>
            <person name="Wayne K.J."/>
            <person name="Tettelin H."/>
            <person name="Glass J.I."/>
            <person name="Rusch D."/>
            <person name="Podicherti R."/>
            <person name="Tsui H.-C.T."/>
            <person name="Winkler M.E."/>
        </authorList>
    </citation>
    <scope>NUCLEOTIDE SEQUENCE</scope>
</reference>
<keyword evidence="3" id="KW-0210">Decarboxylase</keyword>
<dbReference type="EMBL" id="UINC01150485">
    <property type="protein sequence ID" value="SVD43558.1"/>
    <property type="molecule type" value="Genomic_DNA"/>
</dbReference>
<sequence>MQIHLLKGKLHRALVTDANIEYEGSLTIDHDLMDKVRLFPYERVVCGNLANGNRFETYAIPGERGTGGIILNGATAHLGQAGDRLTIMVFGLLDEKTAPGHQPRVIVLGENNAIIGERNL</sequence>
<dbReference type="GO" id="GO:0006523">
    <property type="term" value="P:alanine biosynthetic process"/>
    <property type="evidence" value="ECO:0007669"/>
    <property type="project" value="InterPro"/>
</dbReference>
<evidence type="ECO:0000256" key="1">
    <source>
        <dbReference type="ARBA" id="ARBA00022490"/>
    </source>
</evidence>
<keyword evidence="8" id="KW-0670">Pyruvate</keyword>
<dbReference type="HAMAP" id="MF_00446">
    <property type="entry name" value="PanD"/>
    <property type="match status" value="1"/>
</dbReference>
<dbReference type="InterPro" id="IPR009010">
    <property type="entry name" value="Asp_de-COase-like_dom_sf"/>
</dbReference>
<evidence type="ECO:0000256" key="8">
    <source>
        <dbReference type="ARBA" id="ARBA00023317"/>
    </source>
</evidence>
<dbReference type="SUPFAM" id="SSF50692">
    <property type="entry name" value="ADC-like"/>
    <property type="match status" value="1"/>
</dbReference>
<evidence type="ECO:0000256" key="3">
    <source>
        <dbReference type="ARBA" id="ARBA00022793"/>
    </source>
</evidence>
<dbReference type="Pfam" id="PF02261">
    <property type="entry name" value="Asp_decarbox"/>
    <property type="match status" value="1"/>
</dbReference>
<evidence type="ECO:0000256" key="7">
    <source>
        <dbReference type="ARBA" id="ARBA00023270"/>
    </source>
</evidence>
<evidence type="ECO:0000256" key="5">
    <source>
        <dbReference type="ARBA" id="ARBA00023145"/>
    </source>
</evidence>
<keyword evidence="4" id="KW-0068">Autocatalytic cleavage</keyword>
<accession>A0A382VC98</accession>
<dbReference type="PANTHER" id="PTHR21012">
    <property type="entry name" value="ASPARTATE 1-DECARBOXYLASE"/>
    <property type="match status" value="1"/>
</dbReference>
<evidence type="ECO:0008006" key="10">
    <source>
        <dbReference type="Google" id="ProtNLM"/>
    </source>
</evidence>
<evidence type="ECO:0000256" key="2">
    <source>
        <dbReference type="ARBA" id="ARBA00022655"/>
    </source>
</evidence>
<evidence type="ECO:0000256" key="6">
    <source>
        <dbReference type="ARBA" id="ARBA00023239"/>
    </source>
</evidence>
<dbReference type="PIRSF" id="PIRSF006246">
    <property type="entry name" value="Asp_decarbox"/>
    <property type="match status" value="1"/>
</dbReference>
<gene>
    <name evidence="9" type="ORF">METZ01_LOCUS396412</name>
</gene>
<keyword evidence="7" id="KW-0704">Schiff base</keyword>
<dbReference type="InterPro" id="IPR003190">
    <property type="entry name" value="Asp_decarbox"/>
</dbReference>
<dbReference type="PANTHER" id="PTHR21012:SF0">
    <property type="entry name" value="ASPARTATE 1-DECARBOXYLASE"/>
    <property type="match status" value="1"/>
</dbReference>
<keyword evidence="5" id="KW-0865">Zymogen</keyword>
<name>A0A382VC98_9ZZZZ</name>
<evidence type="ECO:0000313" key="9">
    <source>
        <dbReference type="EMBL" id="SVD43558.1"/>
    </source>
</evidence>
<dbReference type="Gene3D" id="2.40.40.20">
    <property type="match status" value="1"/>
</dbReference>
<dbReference type="CDD" id="cd06919">
    <property type="entry name" value="Asp_decarbox"/>
    <property type="match status" value="1"/>
</dbReference>
<proteinExistence type="inferred from homology"/>
<dbReference type="GO" id="GO:0005829">
    <property type="term" value="C:cytosol"/>
    <property type="evidence" value="ECO:0007669"/>
    <property type="project" value="TreeGrafter"/>
</dbReference>
<keyword evidence="1" id="KW-0963">Cytoplasm</keyword>
<organism evidence="9">
    <name type="scientific">marine metagenome</name>
    <dbReference type="NCBI Taxonomy" id="408172"/>
    <lineage>
        <taxon>unclassified sequences</taxon>
        <taxon>metagenomes</taxon>
        <taxon>ecological metagenomes</taxon>
    </lineage>
</organism>
<keyword evidence="6" id="KW-0456">Lyase</keyword>